<organism evidence="1 2">
    <name type="scientific">Maribellus luteus</name>
    <dbReference type="NCBI Taxonomy" id="2305463"/>
    <lineage>
        <taxon>Bacteria</taxon>
        <taxon>Pseudomonadati</taxon>
        <taxon>Bacteroidota</taxon>
        <taxon>Bacteroidia</taxon>
        <taxon>Marinilabiliales</taxon>
        <taxon>Prolixibacteraceae</taxon>
        <taxon>Maribellus</taxon>
    </lineage>
</organism>
<reference evidence="1 2" key="1">
    <citation type="submission" date="2018-08" db="EMBL/GenBank/DDBJ databases">
        <title>Pallidiluteibacterium maritimus gen. nov., sp. nov., isolated from coastal sediment.</title>
        <authorList>
            <person name="Zhou L.Y."/>
        </authorList>
    </citation>
    <scope>NUCLEOTIDE SEQUENCE [LARGE SCALE GENOMIC DNA]</scope>
    <source>
        <strain evidence="1 2">XSD2</strain>
    </source>
</reference>
<evidence type="ECO:0000313" key="1">
    <source>
        <dbReference type="EMBL" id="RIJ50654.1"/>
    </source>
</evidence>
<keyword evidence="2" id="KW-1185">Reference proteome</keyword>
<accession>A0A399T6M4</accession>
<dbReference type="Gene3D" id="1.20.1440.60">
    <property type="entry name" value="23S rRNA-intervening sequence"/>
    <property type="match status" value="1"/>
</dbReference>
<dbReference type="PANTHER" id="PTHR38471:SF2">
    <property type="entry name" value="FOUR HELIX BUNDLE PROTEIN"/>
    <property type="match status" value="1"/>
</dbReference>
<protein>
    <submittedName>
        <fullName evidence="1">Four helix bundle protein</fullName>
    </submittedName>
</protein>
<dbReference type="Pfam" id="PF05635">
    <property type="entry name" value="23S_rRNA_IVP"/>
    <property type="match status" value="1"/>
</dbReference>
<name>A0A399T6M4_9BACT</name>
<dbReference type="NCBIfam" id="TIGR02436">
    <property type="entry name" value="four helix bundle protein"/>
    <property type="match status" value="1"/>
</dbReference>
<dbReference type="PIRSF" id="PIRSF035652">
    <property type="entry name" value="CHP02436"/>
    <property type="match status" value="1"/>
</dbReference>
<gene>
    <name evidence="1" type="ORF">D1614_01600</name>
</gene>
<dbReference type="InterPro" id="IPR036583">
    <property type="entry name" value="23S_rRNA_IVS_sf"/>
</dbReference>
<evidence type="ECO:0000313" key="2">
    <source>
        <dbReference type="Proteomes" id="UP000265926"/>
    </source>
</evidence>
<dbReference type="Proteomes" id="UP000265926">
    <property type="component" value="Unassembled WGS sequence"/>
</dbReference>
<dbReference type="PANTHER" id="PTHR38471">
    <property type="entry name" value="FOUR HELIX BUNDLE PROTEIN"/>
    <property type="match status" value="1"/>
</dbReference>
<dbReference type="InterPro" id="IPR012657">
    <property type="entry name" value="23S_rRNA-intervening_sequence"/>
</dbReference>
<dbReference type="AlphaFoldDB" id="A0A399T6M4"/>
<sequence length="125" mass="14293">MNPKDIFVEEMKKRTKKFGVDVILFCDSLKQSKATSVVTYQLIKSATSTGANYRAACRGRSQAEFFSKISIVVEEADESLFWLEVINDSKLSEDQTELERLTNECTEILKIVTKSKDTTYRNINH</sequence>
<comment type="caution">
    <text evidence="1">The sequence shown here is derived from an EMBL/GenBank/DDBJ whole genome shotgun (WGS) entry which is preliminary data.</text>
</comment>
<proteinExistence type="predicted"/>
<dbReference type="OrthoDB" id="285993at2"/>
<dbReference type="RefSeq" id="WP_119436123.1">
    <property type="nucleotide sequence ID" value="NZ_QWGR01000001.1"/>
</dbReference>
<dbReference type="SUPFAM" id="SSF158446">
    <property type="entry name" value="IVS-encoded protein-like"/>
    <property type="match status" value="1"/>
</dbReference>
<dbReference type="EMBL" id="QWGR01000001">
    <property type="protein sequence ID" value="RIJ50654.1"/>
    <property type="molecule type" value="Genomic_DNA"/>
</dbReference>